<evidence type="ECO:0000313" key="2">
    <source>
        <dbReference type="EMBL" id="MEJ6010233.1"/>
    </source>
</evidence>
<comment type="caution">
    <text evidence="2">The sequence shown here is derived from an EMBL/GenBank/DDBJ whole genome shotgun (WGS) entry which is preliminary data.</text>
</comment>
<dbReference type="RefSeq" id="WP_339966755.1">
    <property type="nucleotide sequence ID" value="NZ_JBBHJY010000004.1"/>
</dbReference>
<dbReference type="Pfam" id="PF03091">
    <property type="entry name" value="CutA1"/>
    <property type="match status" value="1"/>
</dbReference>
<dbReference type="SUPFAM" id="SSF54913">
    <property type="entry name" value="GlnB-like"/>
    <property type="match status" value="1"/>
</dbReference>
<comment type="similarity">
    <text evidence="1">Belongs to the CutA family.</text>
</comment>
<reference evidence="2 3" key="1">
    <citation type="submission" date="2024-03" db="EMBL/GenBank/DDBJ databases">
        <authorList>
            <person name="Jo J.-H."/>
        </authorList>
    </citation>
    <scope>NUCLEOTIDE SEQUENCE [LARGE SCALE GENOMIC DNA]</scope>
    <source>
        <strain evidence="2 3">AS3R-12</strain>
    </source>
</reference>
<protein>
    <submittedName>
        <fullName evidence="2">Divalent cation tolerance protein CutA</fullName>
    </submittedName>
</protein>
<organism evidence="2 3">
    <name type="scientific">Novosphingobium aquae</name>
    <dbReference type="NCBI Taxonomy" id="3133435"/>
    <lineage>
        <taxon>Bacteria</taxon>
        <taxon>Pseudomonadati</taxon>
        <taxon>Pseudomonadota</taxon>
        <taxon>Alphaproteobacteria</taxon>
        <taxon>Sphingomonadales</taxon>
        <taxon>Sphingomonadaceae</taxon>
        <taxon>Novosphingobium</taxon>
    </lineage>
</organism>
<name>A0ABU8S8F1_9SPHN</name>
<gene>
    <name evidence="2" type="primary">cutA</name>
    <name evidence="2" type="ORF">WG900_09920</name>
</gene>
<dbReference type="Proteomes" id="UP001379235">
    <property type="component" value="Unassembled WGS sequence"/>
</dbReference>
<dbReference type="InterPro" id="IPR015867">
    <property type="entry name" value="N-reg_PII/ATP_PRibTrfase_C"/>
</dbReference>
<dbReference type="EMBL" id="JBBHJY010000004">
    <property type="protein sequence ID" value="MEJ6010233.1"/>
    <property type="molecule type" value="Genomic_DNA"/>
</dbReference>
<evidence type="ECO:0000256" key="1">
    <source>
        <dbReference type="ARBA" id="ARBA00010169"/>
    </source>
</evidence>
<sequence>MAWRPFRDTESADAGINTVLDEGLGACANMIVMQSRFVGEGNREEAETVGVLFKTDLALPEAQGMGALAA</sequence>
<proteinExistence type="inferred from homology"/>
<dbReference type="Gene3D" id="3.30.70.120">
    <property type="match status" value="1"/>
</dbReference>
<dbReference type="InterPro" id="IPR004323">
    <property type="entry name" value="Ion_tolerance_CutA"/>
</dbReference>
<accession>A0ABU8S8F1</accession>
<dbReference type="InterPro" id="IPR011322">
    <property type="entry name" value="N-reg_PII-like_a/b"/>
</dbReference>
<evidence type="ECO:0000313" key="3">
    <source>
        <dbReference type="Proteomes" id="UP001379235"/>
    </source>
</evidence>
<keyword evidence="3" id="KW-1185">Reference proteome</keyword>